<comment type="caution">
    <text evidence="3">The sequence shown here is derived from an EMBL/GenBank/DDBJ whole genome shotgun (WGS) entry which is preliminary data.</text>
</comment>
<keyword evidence="4" id="KW-1185">Reference proteome</keyword>
<dbReference type="EMBL" id="CAMGYJ010000005">
    <property type="protein sequence ID" value="CAI0413631.1"/>
    <property type="molecule type" value="Genomic_DNA"/>
</dbReference>
<evidence type="ECO:0000256" key="1">
    <source>
        <dbReference type="SAM" id="Coils"/>
    </source>
</evidence>
<feature type="region of interest" description="Disordered" evidence="2">
    <location>
        <begin position="89"/>
        <end position="128"/>
    </location>
</feature>
<proteinExistence type="predicted"/>
<dbReference type="PANTHER" id="PTHR47587:SF2">
    <property type="entry name" value="OS05G0103500 PROTEIN"/>
    <property type="match status" value="1"/>
</dbReference>
<name>A0AAV0JUM6_9ROSI</name>
<gene>
    <name evidence="3" type="ORF">LITE_LOCUS16015</name>
</gene>
<evidence type="ECO:0000256" key="2">
    <source>
        <dbReference type="SAM" id="MobiDB-lite"/>
    </source>
</evidence>
<evidence type="ECO:0000313" key="4">
    <source>
        <dbReference type="Proteomes" id="UP001154282"/>
    </source>
</evidence>
<accession>A0AAV0JUM6</accession>
<dbReference type="PANTHER" id="PTHR47587">
    <property type="entry name" value="OS05G0103500 PROTEIN"/>
    <property type="match status" value="1"/>
</dbReference>
<dbReference type="Proteomes" id="UP001154282">
    <property type="component" value="Unassembled WGS sequence"/>
</dbReference>
<reference evidence="3" key="1">
    <citation type="submission" date="2022-08" db="EMBL/GenBank/DDBJ databases">
        <authorList>
            <person name="Gutierrez-Valencia J."/>
        </authorList>
    </citation>
    <scope>NUCLEOTIDE SEQUENCE</scope>
</reference>
<feature type="coiled-coil region" evidence="1">
    <location>
        <begin position="147"/>
        <end position="174"/>
    </location>
</feature>
<evidence type="ECO:0000313" key="3">
    <source>
        <dbReference type="EMBL" id="CAI0413631.1"/>
    </source>
</evidence>
<sequence length="241" mass="27691">MKEDFLPEKKKKKKKRKLEIKRLHLVAQNKHQKIADVPRRSELDRESSLAAKGFPDFFFFQVKFLGGVCTMGDFTINITKELVDRLAGSDEKVKKRTVRKPKPKVSKQPRSPPQPKESEKQLQPPASSGWPVFLPVQPPVKPASAELDAIRSVVSESEKVLEKLQKQEERMVQEVTERAKDLHGKEFKLPYQKPMPCMPDYEACRACYKEHINDILKCSPLTKSYYECVQRVKQQAGSGDK</sequence>
<protein>
    <submittedName>
        <fullName evidence="3">Uncharacterized protein</fullName>
    </submittedName>
</protein>
<organism evidence="3 4">
    <name type="scientific">Linum tenue</name>
    <dbReference type="NCBI Taxonomy" id="586396"/>
    <lineage>
        <taxon>Eukaryota</taxon>
        <taxon>Viridiplantae</taxon>
        <taxon>Streptophyta</taxon>
        <taxon>Embryophyta</taxon>
        <taxon>Tracheophyta</taxon>
        <taxon>Spermatophyta</taxon>
        <taxon>Magnoliopsida</taxon>
        <taxon>eudicotyledons</taxon>
        <taxon>Gunneridae</taxon>
        <taxon>Pentapetalae</taxon>
        <taxon>rosids</taxon>
        <taxon>fabids</taxon>
        <taxon>Malpighiales</taxon>
        <taxon>Linaceae</taxon>
        <taxon>Linum</taxon>
    </lineage>
</organism>
<dbReference type="AlphaFoldDB" id="A0AAV0JUM6"/>
<keyword evidence="1" id="KW-0175">Coiled coil</keyword>
<feature type="compositionally biased region" description="Basic residues" evidence="2">
    <location>
        <begin position="94"/>
        <end position="107"/>
    </location>
</feature>